<comment type="caution">
    <text evidence="3">The sequence shown here is derived from an EMBL/GenBank/DDBJ whole genome shotgun (WGS) entry which is preliminary data.</text>
</comment>
<feature type="transmembrane region" description="Helical" evidence="1">
    <location>
        <begin position="240"/>
        <end position="262"/>
    </location>
</feature>
<protein>
    <submittedName>
        <fullName evidence="3">Tetratricopeptide repeat protein</fullName>
    </submittedName>
</protein>
<feature type="domain" description="DUF6377" evidence="2">
    <location>
        <begin position="168"/>
        <end position="407"/>
    </location>
</feature>
<dbReference type="Gene3D" id="1.25.40.10">
    <property type="entry name" value="Tetratricopeptide repeat domain"/>
    <property type="match status" value="1"/>
</dbReference>
<keyword evidence="1" id="KW-1133">Transmembrane helix</keyword>
<gene>
    <name evidence="3" type="ORF">H7U22_20405</name>
</gene>
<dbReference type="Pfam" id="PF19904">
    <property type="entry name" value="DUF6377"/>
    <property type="match status" value="1"/>
</dbReference>
<sequence>MQEVGHLNHDQAKIAYGKIKLGFILLSSGMFKETFDSLKTVQVNLLSTEAKKEYYLITARTYYDLADFTKDNYYSPIYNKSAGQYIDSALSLYAVNSFEYLYYNGLKFLKAGDKEKAIINFEKLLNVKDYKLSDHQFAVTASTLSDIFIQNQQRDKAINLLMLAAIADVKSSTKEAAALGNLAQLLHQRGDVDDAYIFIKAAMDDATYYGARQRKIQMGAILPLIASKRINNVEEQRRALFFYASLLTALAIILVVFAVIIYKQLRKIKIADKIILEANHNLQETIHKLDEANKIKEEYIGYYFNLISEYIEKLEKFKRSVDNKLITKRYDDIRFLVDNINLKKEREELFVNFDRAFLKIFPNFVPSFNTMFIPENQVSLLPNQLLNTDLRIFSLIRLGITDTEKIAHILGYSVNTIYNYKARLKCKSLIPNDDFEDAIMTIKAV</sequence>
<dbReference type="InterPro" id="IPR045957">
    <property type="entry name" value="DUF6377"/>
</dbReference>
<evidence type="ECO:0000313" key="4">
    <source>
        <dbReference type="Proteomes" id="UP000652755"/>
    </source>
</evidence>
<keyword evidence="1" id="KW-0472">Membrane</keyword>
<evidence type="ECO:0000259" key="2">
    <source>
        <dbReference type="Pfam" id="PF19904"/>
    </source>
</evidence>
<dbReference type="InterPro" id="IPR011990">
    <property type="entry name" value="TPR-like_helical_dom_sf"/>
</dbReference>
<evidence type="ECO:0000313" key="3">
    <source>
        <dbReference type="EMBL" id="MBC6112792.1"/>
    </source>
</evidence>
<keyword evidence="1" id="KW-0812">Transmembrane</keyword>
<evidence type="ECO:0000256" key="1">
    <source>
        <dbReference type="SAM" id="Phobius"/>
    </source>
</evidence>
<name>A0ABR7KYH2_9SPHI</name>
<reference evidence="3 4" key="1">
    <citation type="submission" date="2020-08" db="EMBL/GenBank/DDBJ databases">
        <authorList>
            <person name="Sun Q."/>
            <person name="Inoue M."/>
        </authorList>
    </citation>
    <scope>NUCLEOTIDE SEQUENCE [LARGE SCALE GENOMIC DNA]</scope>
    <source>
        <strain evidence="3 4">CCM 8938</strain>
    </source>
</reference>
<accession>A0ABR7KYH2</accession>
<keyword evidence="4" id="KW-1185">Reference proteome</keyword>
<organism evidence="3 4">
    <name type="scientific">Pedobacter fastidiosus</name>
    <dbReference type="NCBI Taxonomy" id="2765361"/>
    <lineage>
        <taxon>Bacteria</taxon>
        <taxon>Pseudomonadati</taxon>
        <taxon>Bacteroidota</taxon>
        <taxon>Sphingobacteriia</taxon>
        <taxon>Sphingobacteriales</taxon>
        <taxon>Sphingobacteriaceae</taxon>
        <taxon>Pedobacter</taxon>
    </lineage>
</organism>
<proteinExistence type="predicted"/>
<dbReference type="Proteomes" id="UP000652755">
    <property type="component" value="Unassembled WGS sequence"/>
</dbReference>
<dbReference type="EMBL" id="JACRYL010000027">
    <property type="protein sequence ID" value="MBC6112792.1"/>
    <property type="molecule type" value="Genomic_DNA"/>
</dbReference>
<dbReference type="SUPFAM" id="SSF48452">
    <property type="entry name" value="TPR-like"/>
    <property type="match status" value="1"/>
</dbReference>